<feature type="region of interest" description="Disordered" evidence="1">
    <location>
        <begin position="1"/>
        <end position="27"/>
    </location>
</feature>
<dbReference type="OrthoDB" id="5584028at2759"/>
<evidence type="ECO:0000313" key="3">
    <source>
        <dbReference type="Proteomes" id="UP000748025"/>
    </source>
</evidence>
<name>A0A9P7NEW4_9HYPO</name>
<proteinExistence type="predicted"/>
<organism evidence="2 3">
    <name type="scientific">Claviceps pusilla</name>
    <dbReference type="NCBI Taxonomy" id="123648"/>
    <lineage>
        <taxon>Eukaryota</taxon>
        <taxon>Fungi</taxon>
        <taxon>Dikarya</taxon>
        <taxon>Ascomycota</taxon>
        <taxon>Pezizomycotina</taxon>
        <taxon>Sordariomycetes</taxon>
        <taxon>Hypocreomycetidae</taxon>
        <taxon>Hypocreales</taxon>
        <taxon>Clavicipitaceae</taxon>
        <taxon>Claviceps</taxon>
    </lineage>
</organism>
<gene>
    <name evidence="2" type="ORF">E4U43_007451</name>
</gene>
<protein>
    <submittedName>
        <fullName evidence="2">Uncharacterized protein</fullName>
    </submittedName>
</protein>
<dbReference type="EMBL" id="SRPW01000631">
    <property type="protein sequence ID" value="KAG6013189.1"/>
    <property type="molecule type" value="Genomic_DNA"/>
</dbReference>
<evidence type="ECO:0000256" key="1">
    <source>
        <dbReference type="SAM" id="MobiDB-lite"/>
    </source>
</evidence>
<comment type="caution">
    <text evidence="2">The sequence shown here is derived from an EMBL/GenBank/DDBJ whole genome shotgun (WGS) entry which is preliminary data.</text>
</comment>
<accession>A0A9P7NEW4</accession>
<reference evidence="2" key="1">
    <citation type="journal article" date="2020" name="bioRxiv">
        <title>Whole genome comparisons of ergot fungi reveals the divergence and evolution of species within the genus Claviceps are the result of varying mechanisms driving genome evolution and host range expansion.</title>
        <authorList>
            <person name="Wyka S.A."/>
            <person name="Mondo S.J."/>
            <person name="Liu M."/>
            <person name="Dettman J."/>
            <person name="Nalam V."/>
            <person name="Broders K.D."/>
        </authorList>
    </citation>
    <scope>NUCLEOTIDE SEQUENCE</scope>
    <source>
        <strain evidence="2">CCC 602</strain>
    </source>
</reference>
<dbReference type="Proteomes" id="UP000748025">
    <property type="component" value="Unassembled WGS sequence"/>
</dbReference>
<sequence length="222" mass="24068">MDHPYTSDVTARTPSPSTPPFSRPHNRDACSFDSTPRLSISTPARILLGSVSSGVIGFTLGAMQGGQMAQLRFRAEHAHKMPDTTTGWYFYHKSKNYHAMQGGIREGFRMAAKTGFWSFMALGLESTVDRYRGCSDMFSTTVATLTVAGAFSLWLADFRPHEPDGFSMSTAGRTAKLGLLFGLAYGGVQDVVGLARGRPIGYVESLRHRFGSTVGAAPDQTT</sequence>
<evidence type="ECO:0000313" key="2">
    <source>
        <dbReference type="EMBL" id="KAG6013189.1"/>
    </source>
</evidence>
<dbReference type="PANTHER" id="PTHR37852:SF1">
    <property type="entry name" value="HIG1 DOMAIN-CONTAINING PROTEIN"/>
    <property type="match status" value="1"/>
</dbReference>
<dbReference type="PANTHER" id="PTHR37852">
    <property type="entry name" value="YALI0B21208P"/>
    <property type="match status" value="1"/>
</dbReference>
<dbReference type="AlphaFoldDB" id="A0A9P7NEW4"/>
<keyword evidence="3" id="KW-1185">Reference proteome</keyword>